<proteinExistence type="inferred from homology"/>
<keyword evidence="8" id="KW-1185">Reference proteome</keyword>
<dbReference type="InterPro" id="IPR000653">
    <property type="entry name" value="DegT/StrS_aminotransferase"/>
</dbReference>
<reference evidence="7" key="1">
    <citation type="submission" date="2022-06" db="EMBL/GenBank/DDBJ databases">
        <title>Draft genome sequence of Streptomyces sp. RB6PN25 isolated from peat swamp forest in Thailand.</title>
        <authorList>
            <person name="Duangmal K."/>
            <person name="Klaysubun C."/>
        </authorList>
    </citation>
    <scope>NUCLEOTIDE SEQUENCE</scope>
    <source>
        <strain evidence="7">RB6PN25</strain>
    </source>
</reference>
<organism evidence="7 8">
    <name type="scientific">Streptomyces humicola</name>
    <dbReference type="NCBI Taxonomy" id="2953240"/>
    <lineage>
        <taxon>Bacteria</taxon>
        <taxon>Bacillati</taxon>
        <taxon>Actinomycetota</taxon>
        <taxon>Actinomycetes</taxon>
        <taxon>Kitasatosporales</taxon>
        <taxon>Streptomycetaceae</taxon>
        <taxon>Streptomyces</taxon>
    </lineage>
</organism>
<keyword evidence="4 6" id="KW-0663">Pyridoxal phosphate</keyword>
<accession>A0ABT1PZ05</accession>
<dbReference type="InterPro" id="IPR015424">
    <property type="entry name" value="PyrdxlP-dep_Trfase"/>
</dbReference>
<dbReference type="Gene3D" id="3.40.640.10">
    <property type="entry name" value="Type I PLP-dependent aspartate aminotransferase-like (Major domain)"/>
    <property type="match status" value="1"/>
</dbReference>
<evidence type="ECO:0000256" key="1">
    <source>
        <dbReference type="ARBA" id="ARBA00001933"/>
    </source>
</evidence>
<dbReference type="InterPro" id="IPR015422">
    <property type="entry name" value="PyrdxlP-dep_Trfase_small"/>
</dbReference>
<comment type="cofactor">
    <cofactor evidence="1">
        <name>pyridoxal 5'-phosphate</name>
        <dbReference type="ChEBI" id="CHEBI:597326"/>
    </cofactor>
</comment>
<dbReference type="RefSeq" id="WP_255921829.1">
    <property type="nucleotide sequence ID" value="NZ_JANFNG010000017.1"/>
</dbReference>
<dbReference type="InterPro" id="IPR015421">
    <property type="entry name" value="PyrdxlP-dep_Trfase_major"/>
</dbReference>
<comment type="caution">
    <text evidence="7">The sequence shown here is derived from an EMBL/GenBank/DDBJ whole genome shotgun (WGS) entry which is preliminary data.</text>
</comment>
<name>A0ABT1PZ05_9ACTN</name>
<dbReference type="PANTHER" id="PTHR30244">
    <property type="entry name" value="TRANSAMINASE"/>
    <property type="match status" value="1"/>
</dbReference>
<evidence type="ECO:0000313" key="7">
    <source>
        <dbReference type="EMBL" id="MCQ4082916.1"/>
    </source>
</evidence>
<dbReference type="Proteomes" id="UP001057702">
    <property type="component" value="Unassembled WGS sequence"/>
</dbReference>
<dbReference type="Gene3D" id="3.90.1150.10">
    <property type="entry name" value="Aspartate Aminotransferase, domain 1"/>
    <property type="match status" value="1"/>
</dbReference>
<sequence length="323" mass="33907">MEPSGTVVEASLVAAYEEEFADRVGGRRFTAFIAVNEQASALRLAVSALEVEHGDEVIVPSYAPAEAAASIRSAGASPVFADIDPRTFCLDPEAVAAAITPRTTAVMAVHQFGHPADLHALSSLCARHGLALLEDASQAQAASLDGRPVGSFGTVTAFPLGVVTADPALSRRIRRIRAGHELPTEASAAVGRSALDQLAGFTARRRANARVFDSALTGVHVPYVRPGAHHVYHRYTVRVPGNGRPDRDAFAKALAARGVKTVVPVPTPVHRLPVHRSDAHLPQTESAAAQTLSLPIDPLLTEREVERTVAACNALGGLLGSFG</sequence>
<dbReference type="PIRSF" id="PIRSF000390">
    <property type="entry name" value="PLP_StrS"/>
    <property type="match status" value="1"/>
</dbReference>
<dbReference type="SUPFAM" id="SSF53383">
    <property type="entry name" value="PLP-dependent transferases"/>
    <property type="match status" value="1"/>
</dbReference>
<evidence type="ECO:0000256" key="3">
    <source>
        <dbReference type="ARBA" id="ARBA00022679"/>
    </source>
</evidence>
<evidence type="ECO:0000256" key="5">
    <source>
        <dbReference type="ARBA" id="ARBA00038398"/>
    </source>
</evidence>
<evidence type="ECO:0000313" key="8">
    <source>
        <dbReference type="Proteomes" id="UP001057702"/>
    </source>
</evidence>
<dbReference type="EMBL" id="JANFNG010000017">
    <property type="protein sequence ID" value="MCQ4082916.1"/>
    <property type="molecule type" value="Genomic_DNA"/>
</dbReference>
<evidence type="ECO:0000256" key="2">
    <source>
        <dbReference type="ARBA" id="ARBA00022576"/>
    </source>
</evidence>
<comment type="similarity">
    <text evidence="5">Belongs to the DegT/DnrJ/EryC1 family. L-glutamine:2-deoxy-scyllo-inosose/scyllo-inosose aminotransferase subfamily.</text>
</comment>
<gene>
    <name evidence="7" type="ORF">NGB36_20505</name>
</gene>
<evidence type="ECO:0000256" key="6">
    <source>
        <dbReference type="RuleBase" id="RU004508"/>
    </source>
</evidence>
<dbReference type="GO" id="GO:0008483">
    <property type="term" value="F:transaminase activity"/>
    <property type="evidence" value="ECO:0007669"/>
    <property type="project" value="UniProtKB-KW"/>
</dbReference>
<dbReference type="PANTHER" id="PTHR30244:SF34">
    <property type="entry name" value="DTDP-4-AMINO-4,6-DIDEOXYGALACTOSE TRANSAMINASE"/>
    <property type="match status" value="1"/>
</dbReference>
<protein>
    <submittedName>
        <fullName evidence="7">DegT/DnrJ/EryC1/StrS family aminotransferase</fullName>
    </submittedName>
</protein>
<evidence type="ECO:0000256" key="4">
    <source>
        <dbReference type="ARBA" id="ARBA00022898"/>
    </source>
</evidence>
<keyword evidence="2 7" id="KW-0032">Aminotransferase</keyword>
<dbReference type="Pfam" id="PF01041">
    <property type="entry name" value="DegT_DnrJ_EryC1"/>
    <property type="match status" value="2"/>
</dbReference>
<keyword evidence="3" id="KW-0808">Transferase</keyword>